<sequence length="473" mass="54265">MKIKIKGGTYLKTTSLYDRTESSENEVSSDNNVYSSEESSYQNSTEQIRMKSGDSSEISANGAVYNYNSEERLVEFSLASLKNNTEDCTGSLKIICWVSQYRYNSDNGGFQNENYRLLSEYVIGWLNPGEEKDGINCKFNISEDLKSMLDDMDEWHFIFTINESHVDGNDYILTHFNTNNQTIGALLKIDDDSIVITTDSEDPDLFEFIVYRDGIEYSGRLESTNGKFRIGLEDGRTTYVITYHDNGEMACFASVDINDNGEFIITEENYYNNFGVEISEVQFNQYFKSLVEETALDGFKDLHSRIQDLPDSVDKKGNNEIATYREKINSLVYDEKIEEAINLGRECRQRFNNASLNTEKDLRLMIEINSKIIGLLNEYKWRTSYDEIKNIQKDTLSLLISIEASDPSESSDLLSQQPQTKALKALKAFINAKKLITEGKEIYEIERSLRRGAQMGNKDAQYYCNVLHFTYGY</sequence>
<evidence type="ECO:0000313" key="2">
    <source>
        <dbReference type="Proteomes" id="UP000306319"/>
    </source>
</evidence>
<dbReference type="Proteomes" id="UP000306319">
    <property type="component" value="Unassembled WGS sequence"/>
</dbReference>
<dbReference type="EMBL" id="SRYB01000044">
    <property type="protein sequence ID" value="TGY76160.1"/>
    <property type="molecule type" value="Genomic_DNA"/>
</dbReference>
<accession>A0AC61RHC8</accession>
<evidence type="ECO:0000313" key="1">
    <source>
        <dbReference type="EMBL" id="TGY76160.1"/>
    </source>
</evidence>
<gene>
    <name evidence="1" type="ORF">E5331_18790</name>
</gene>
<protein>
    <submittedName>
        <fullName evidence="1">Uncharacterized protein</fullName>
    </submittedName>
</protein>
<proteinExistence type="predicted"/>
<keyword evidence="2" id="KW-1185">Reference proteome</keyword>
<comment type="caution">
    <text evidence="1">The sequence shown here is derived from an EMBL/GenBank/DDBJ whole genome shotgun (WGS) entry which is preliminary data.</text>
</comment>
<name>A0AC61RHC8_9BACT</name>
<organism evidence="1 2">
    <name type="scientific">Lepagella muris</name>
    <dbReference type="NCBI Taxonomy" id="3032870"/>
    <lineage>
        <taxon>Bacteria</taxon>
        <taxon>Pseudomonadati</taxon>
        <taxon>Bacteroidota</taxon>
        <taxon>Bacteroidia</taxon>
        <taxon>Bacteroidales</taxon>
        <taxon>Muribaculaceae</taxon>
        <taxon>Lepagella</taxon>
    </lineage>
</organism>
<reference evidence="1" key="1">
    <citation type="submission" date="2019-04" db="EMBL/GenBank/DDBJ databases">
        <title>Microbes associate with the intestines of laboratory mice.</title>
        <authorList>
            <person name="Navarre W."/>
            <person name="Wong E."/>
            <person name="Huang K."/>
            <person name="Tropini C."/>
            <person name="Ng K."/>
            <person name="Yu B."/>
        </authorList>
    </citation>
    <scope>NUCLEOTIDE SEQUENCE</scope>
    <source>
        <strain evidence="1">NM04_E33</strain>
    </source>
</reference>